<gene>
    <name evidence="2" type="ORF">CFIMG_007041RA</name>
</gene>
<organism evidence="2 3">
    <name type="scientific">Ceratocystis fimbriata CBS 114723</name>
    <dbReference type="NCBI Taxonomy" id="1035309"/>
    <lineage>
        <taxon>Eukaryota</taxon>
        <taxon>Fungi</taxon>
        <taxon>Dikarya</taxon>
        <taxon>Ascomycota</taxon>
        <taxon>Pezizomycotina</taxon>
        <taxon>Sordariomycetes</taxon>
        <taxon>Hypocreomycetidae</taxon>
        <taxon>Microascales</taxon>
        <taxon>Ceratocystidaceae</taxon>
        <taxon>Ceratocystis</taxon>
    </lineage>
</organism>
<evidence type="ECO:0000313" key="2">
    <source>
        <dbReference type="EMBL" id="PHH49142.1"/>
    </source>
</evidence>
<comment type="caution">
    <text evidence="2">The sequence shown here is derived from an EMBL/GenBank/DDBJ whole genome shotgun (WGS) entry which is preliminary data.</text>
</comment>
<name>A0A2C5WTQ5_9PEZI</name>
<evidence type="ECO:0000313" key="3">
    <source>
        <dbReference type="Proteomes" id="UP000222788"/>
    </source>
</evidence>
<dbReference type="AlphaFoldDB" id="A0A2C5WTQ5"/>
<dbReference type="EMBL" id="APWK03000260">
    <property type="protein sequence ID" value="PHH49142.1"/>
    <property type="molecule type" value="Genomic_DNA"/>
</dbReference>
<dbReference type="Proteomes" id="UP000222788">
    <property type="component" value="Unassembled WGS sequence"/>
</dbReference>
<protein>
    <submittedName>
        <fullName evidence="2">Uncharacterized protein</fullName>
    </submittedName>
</protein>
<evidence type="ECO:0000256" key="1">
    <source>
        <dbReference type="SAM" id="MobiDB-lite"/>
    </source>
</evidence>
<reference evidence="2 3" key="1">
    <citation type="journal article" date="2013" name="Fungal Biol.">
        <title>Analysis of microsatellite markers in the genome of the plant pathogen Ceratocystis fimbriata.</title>
        <authorList>
            <person name="Simpson M.C."/>
            <person name="Wilken P.M."/>
            <person name="Coetzee M.P."/>
            <person name="Wingfield M.J."/>
            <person name="Wingfield B.D."/>
        </authorList>
    </citation>
    <scope>NUCLEOTIDE SEQUENCE [LARGE SCALE GENOMIC DNA]</scope>
    <source>
        <strain evidence="2 3">CBS 114723</strain>
    </source>
</reference>
<sequence length="67" mass="7870">MVLWSRELEMARREGRLTALMPEQGQTMKQQQQQILYDKTVDKEPEMIMSRNSGYRDKGIETAATKH</sequence>
<feature type="region of interest" description="Disordered" evidence="1">
    <location>
        <begin position="41"/>
        <end position="67"/>
    </location>
</feature>
<proteinExistence type="predicted"/>
<keyword evidence="3" id="KW-1185">Reference proteome</keyword>
<accession>A0A2C5WTQ5</accession>
<reference evidence="2 3" key="2">
    <citation type="journal article" date="2013" name="IMA Fungus">
        <title>IMA Genome-F 1: Ceratocystis fimbriata: Draft nuclear genome sequence for the plant pathogen, Ceratocystis fimbriata.</title>
        <authorList>
            <person name="Wilken P.M."/>
            <person name="Steenkamp E.T."/>
            <person name="Wingfield M.J."/>
            <person name="de Beer Z.W."/>
            <person name="Wingfield B.D."/>
        </authorList>
    </citation>
    <scope>NUCLEOTIDE SEQUENCE [LARGE SCALE GENOMIC DNA]</scope>
    <source>
        <strain evidence="2 3">CBS 114723</strain>
    </source>
</reference>